<dbReference type="EMBL" id="LC102729">
    <property type="protein sequence ID" value="BAU16351.1"/>
    <property type="molecule type" value="Genomic_DNA"/>
</dbReference>
<keyword evidence="2" id="KW-1185">Reference proteome</keyword>
<evidence type="ECO:0000313" key="2">
    <source>
        <dbReference type="Proteomes" id="UP000221614"/>
    </source>
</evidence>
<proteinExistence type="predicted"/>
<dbReference type="GeneID" id="40080217"/>
<name>A0A0S3UFT7_9CAUD</name>
<sequence length="73" mass="8767">MSVTLYQSELMRCENLQTGNVTYYMQVCNAMRRISKAEYDERYTKADGLTCLYTKRSKRYCRHYLTLLYEVAK</sequence>
<organism evidence="1 2">
    <name type="scientific">Pseudomonas phage phiR18</name>
    <dbReference type="NCBI Taxonomy" id="1752027"/>
    <lineage>
        <taxon>Viruses</taxon>
        <taxon>Duplodnaviria</taxon>
        <taxon>Heunggongvirae</taxon>
        <taxon>Uroviricota</taxon>
        <taxon>Caudoviricetes</taxon>
        <taxon>Kochitakasuvirus</taxon>
        <taxon>Kochitakasuvirus R18</taxon>
    </lineage>
</organism>
<protein>
    <submittedName>
        <fullName evidence="1">Uncharacterized protein</fullName>
    </submittedName>
</protein>
<accession>A0A0S3UFT7</accession>
<dbReference type="Proteomes" id="UP000221614">
    <property type="component" value="Segment"/>
</dbReference>
<evidence type="ECO:0000313" key="1">
    <source>
        <dbReference type="EMBL" id="BAU16351.1"/>
    </source>
</evidence>
<reference evidence="1" key="1">
    <citation type="journal article" date="2016" name="Genome Announc.">
        <title>Complete Genome Sequences of Broad-Host-Range Pseudomonas aeruginosa Bacteriophages phiR18 and phiS12-1.</title>
        <authorList>
            <person name="Furusawa T."/>
            <person name="Iwano H."/>
            <person name="Higuchi H."/>
            <person name="Usui M."/>
            <person name="Maruyama F."/>
            <person name="Nakagawa I."/>
            <person name="Yokota H."/>
            <person name="Tamura Y."/>
        </authorList>
    </citation>
    <scope>NUCLEOTIDE SEQUENCE [LARGE SCALE GENOMIC DNA]</scope>
</reference>
<dbReference type="KEGG" id="vg:40080217"/>
<dbReference type="RefSeq" id="YP_009604323.1">
    <property type="nucleotide sequence ID" value="NC_041964.1"/>
</dbReference>